<accession>A0ABU5I8M1</accession>
<feature type="signal peptide" evidence="1">
    <location>
        <begin position="1"/>
        <end position="20"/>
    </location>
</feature>
<dbReference type="Proteomes" id="UP001293718">
    <property type="component" value="Unassembled WGS sequence"/>
</dbReference>
<keyword evidence="3" id="KW-1185">Reference proteome</keyword>
<evidence type="ECO:0000256" key="1">
    <source>
        <dbReference type="SAM" id="SignalP"/>
    </source>
</evidence>
<feature type="chain" id="PRO_5045411839" description="Extracellular repeat, HAF family" evidence="1">
    <location>
        <begin position="21"/>
        <end position="340"/>
    </location>
</feature>
<evidence type="ECO:0000313" key="2">
    <source>
        <dbReference type="EMBL" id="MDZ5455272.1"/>
    </source>
</evidence>
<reference evidence="2 3" key="1">
    <citation type="submission" date="2023-11" db="EMBL/GenBank/DDBJ databases">
        <title>Draft genome of Azohydromonas lata strain H1 (DSM1123), a polyhydroxyalkanoate producer.</title>
        <authorList>
            <person name="Traversa D."/>
            <person name="D'Addabbo P."/>
            <person name="Pazzani C."/>
            <person name="Manzari C."/>
            <person name="Chiara M."/>
            <person name="Scrascia M."/>
        </authorList>
    </citation>
    <scope>NUCLEOTIDE SEQUENCE [LARGE SCALE GENOMIC DNA]</scope>
    <source>
        <strain evidence="2 3">H1</strain>
        <plasmid evidence="2">unnamed</plasmid>
    </source>
</reference>
<protein>
    <recommendedName>
        <fullName evidence="4">Extracellular repeat, HAF family</fullName>
    </recommendedName>
</protein>
<evidence type="ECO:0000313" key="3">
    <source>
        <dbReference type="Proteomes" id="UP001293718"/>
    </source>
</evidence>
<keyword evidence="1" id="KW-0732">Signal</keyword>
<dbReference type="NCBIfam" id="TIGR02913">
    <property type="entry name" value="HAF_rpt"/>
    <property type="match status" value="1"/>
</dbReference>
<keyword evidence="2" id="KW-0614">Plasmid</keyword>
<gene>
    <name evidence="2" type="ORF">SM757_01670</name>
</gene>
<dbReference type="RefSeq" id="WP_322463967.1">
    <property type="nucleotide sequence ID" value="NZ_JAXOJX010000001.1"/>
</dbReference>
<dbReference type="InterPro" id="IPR014262">
    <property type="entry name" value="HAF_rpt"/>
</dbReference>
<name>A0ABU5I8M1_9BURK</name>
<dbReference type="EMBL" id="JAXOJX010000001">
    <property type="protein sequence ID" value="MDZ5455272.1"/>
    <property type="molecule type" value="Genomic_DNA"/>
</dbReference>
<sequence length="340" mass="36456">MKHTFPIGLALVLAAFASHAQQYDIYDLGPVGGSISTVVNGMNNKSTVVGSASFDIFGGSRPAIFKTGMLPEPIYTPSYGEATAINDRGEVVGFYIENSTTYGFVTSKDIVKTIPSIEGKDMLPLAINNKGEIVGISRGCCDGLTGAWVYRDGKMIDMGALGGISAAFTSINNRGDIIGTRSTVDGGDAFILSNGKMKSILPILKTSGAAPKSINNRGDVVGYMSSGVGTVIGFAIVNDKPYRIEFGQHVSGNAISINDNGQVVGWHYSRSSVNLAGFIWEKGRITDIQDLPDVQVAGWKVIWDARAVNNEGVVFGTGYRDFNKWHGYMLVPRKEYSQQQ</sequence>
<geneLocation type="plasmid" evidence="2">
    <name>unnamed</name>
</geneLocation>
<proteinExistence type="predicted"/>
<evidence type="ECO:0008006" key="4">
    <source>
        <dbReference type="Google" id="ProtNLM"/>
    </source>
</evidence>
<comment type="caution">
    <text evidence="2">The sequence shown here is derived from an EMBL/GenBank/DDBJ whole genome shotgun (WGS) entry which is preliminary data.</text>
</comment>
<organism evidence="2 3">
    <name type="scientific">Azohydromonas lata</name>
    <dbReference type="NCBI Taxonomy" id="45677"/>
    <lineage>
        <taxon>Bacteria</taxon>
        <taxon>Pseudomonadati</taxon>
        <taxon>Pseudomonadota</taxon>
        <taxon>Betaproteobacteria</taxon>
        <taxon>Burkholderiales</taxon>
        <taxon>Sphaerotilaceae</taxon>
        <taxon>Azohydromonas</taxon>
    </lineage>
</organism>